<dbReference type="NCBIfam" id="TIGR00756">
    <property type="entry name" value="PPR"/>
    <property type="match status" value="1"/>
</dbReference>
<dbReference type="InterPro" id="IPR011990">
    <property type="entry name" value="TPR-like_helical_dom_sf"/>
</dbReference>
<gene>
    <name evidence="3" type="ORF">Pyn_28439</name>
</gene>
<keyword evidence="1" id="KW-0677">Repeat</keyword>
<evidence type="ECO:0000313" key="4">
    <source>
        <dbReference type="Proteomes" id="UP000250321"/>
    </source>
</evidence>
<dbReference type="EMBL" id="PJQY01002852">
    <property type="protein sequence ID" value="PQM42257.1"/>
    <property type="molecule type" value="Genomic_DNA"/>
</dbReference>
<dbReference type="GO" id="GO:0003723">
    <property type="term" value="F:RNA binding"/>
    <property type="evidence" value="ECO:0007669"/>
    <property type="project" value="InterPro"/>
</dbReference>
<sequence>MKELSRIECSKRLFEENASSRDVVSWNSMLTAFVRDEQIGAAEKLFEEMPERDVISWSTMISLRAEWAVRRRVGVF</sequence>
<protein>
    <submittedName>
        <fullName evidence="3">Pentatricopeptide repeat-containing protein ELI1 chloroplastic isoform X1</fullName>
    </submittedName>
</protein>
<proteinExistence type="predicted"/>
<dbReference type="Proteomes" id="UP000250321">
    <property type="component" value="Unassembled WGS sequence"/>
</dbReference>
<comment type="caution">
    <text evidence="3">The sequence shown here is derived from an EMBL/GenBank/DDBJ whole genome shotgun (WGS) entry which is preliminary data.</text>
</comment>
<evidence type="ECO:0000256" key="2">
    <source>
        <dbReference type="PROSITE-ProRule" id="PRU00708"/>
    </source>
</evidence>
<dbReference type="GO" id="GO:0009451">
    <property type="term" value="P:RNA modification"/>
    <property type="evidence" value="ECO:0007669"/>
    <property type="project" value="InterPro"/>
</dbReference>
<dbReference type="InterPro" id="IPR002885">
    <property type="entry name" value="PPR_rpt"/>
</dbReference>
<accession>A0A314UXH2</accession>
<dbReference type="Pfam" id="PF13041">
    <property type="entry name" value="PPR_2"/>
    <property type="match status" value="1"/>
</dbReference>
<reference evidence="3 4" key="1">
    <citation type="submission" date="2018-02" db="EMBL/GenBank/DDBJ databases">
        <title>Draft genome of wild Prunus yedoensis var. nudiflora.</title>
        <authorList>
            <person name="Baek S."/>
            <person name="Kim J.-H."/>
            <person name="Choi K."/>
            <person name="Kim G.-B."/>
            <person name="Cho A."/>
            <person name="Jang H."/>
            <person name="Shin C.-H."/>
            <person name="Yu H.-J."/>
            <person name="Mun J.-H."/>
        </authorList>
    </citation>
    <scope>NUCLEOTIDE SEQUENCE [LARGE SCALE GENOMIC DNA]</scope>
    <source>
        <strain evidence="4">cv. Jeju island</strain>
        <tissue evidence="3">Leaf</tissue>
    </source>
</reference>
<dbReference type="PROSITE" id="PS51375">
    <property type="entry name" value="PPR"/>
    <property type="match status" value="1"/>
</dbReference>
<dbReference type="InterPro" id="IPR046960">
    <property type="entry name" value="PPR_At4g14850-like_plant"/>
</dbReference>
<dbReference type="STRING" id="2094558.A0A314UXH2"/>
<dbReference type="OrthoDB" id="1937829at2759"/>
<evidence type="ECO:0000313" key="3">
    <source>
        <dbReference type="EMBL" id="PQM42257.1"/>
    </source>
</evidence>
<dbReference type="PANTHER" id="PTHR47926">
    <property type="entry name" value="PENTATRICOPEPTIDE REPEAT-CONTAINING PROTEIN"/>
    <property type="match status" value="1"/>
</dbReference>
<dbReference type="Gene3D" id="1.25.40.10">
    <property type="entry name" value="Tetratricopeptide repeat domain"/>
    <property type="match status" value="1"/>
</dbReference>
<organism evidence="3 4">
    <name type="scientific">Prunus yedoensis var. nudiflora</name>
    <dbReference type="NCBI Taxonomy" id="2094558"/>
    <lineage>
        <taxon>Eukaryota</taxon>
        <taxon>Viridiplantae</taxon>
        <taxon>Streptophyta</taxon>
        <taxon>Embryophyta</taxon>
        <taxon>Tracheophyta</taxon>
        <taxon>Spermatophyta</taxon>
        <taxon>Magnoliopsida</taxon>
        <taxon>eudicotyledons</taxon>
        <taxon>Gunneridae</taxon>
        <taxon>Pentapetalae</taxon>
        <taxon>rosids</taxon>
        <taxon>fabids</taxon>
        <taxon>Rosales</taxon>
        <taxon>Rosaceae</taxon>
        <taxon>Amygdaloideae</taxon>
        <taxon>Amygdaleae</taxon>
        <taxon>Prunus</taxon>
    </lineage>
</organism>
<evidence type="ECO:0000256" key="1">
    <source>
        <dbReference type="ARBA" id="ARBA00022737"/>
    </source>
</evidence>
<keyword evidence="4" id="KW-1185">Reference proteome</keyword>
<feature type="repeat" description="PPR" evidence="2">
    <location>
        <begin position="22"/>
        <end position="56"/>
    </location>
</feature>
<dbReference type="AlphaFoldDB" id="A0A314UXH2"/>
<name>A0A314UXH2_PRUYE</name>